<dbReference type="AlphaFoldDB" id="A0A5C3L7W4"/>
<feature type="transmembrane region" description="Helical" evidence="1">
    <location>
        <begin position="179"/>
        <end position="204"/>
    </location>
</feature>
<organism evidence="2 3">
    <name type="scientific">Coprinopsis marcescibilis</name>
    <name type="common">Agaric fungus</name>
    <name type="synonym">Psathyrella marcescibilis</name>
    <dbReference type="NCBI Taxonomy" id="230819"/>
    <lineage>
        <taxon>Eukaryota</taxon>
        <taxon>Fungi</taxon>
        <taxon>Dikarya</taxon>
        <taxon>Basidiomycota</taxon>
        <taxon>Agaricomycotina</taxon>
        <taxon>Agaricomycetes</taxon>
        <taxon>Agaricomycetidae</taxon>
        <taxon>Agaricales</taxon>
        <taxon>Agaricineae</taxon>
        <taxon>Psathyrellaceae</taxon>
        <taxon>Coprinopsis</taxon>
    </lineage>
</organism>
<evidence type="ECO:0000313" key="3">
    <source>
        <dbReference type="Proteomes" id="UP000307440"/>
    </source>
</evidence>
<proteinExistence type="predicted"/>
<keyword evidence="1" id="KW-0472">Membrane</keyword>
<dbReference type="OrthoDB" id="2756615at2759"/>
<dbReference type="STRING" id="230819.A0A5C3L7W4"/>
<keyword evidence="1" id="KW-1133">Transmembrane helix</keyword>
<reference evidence="2 3" key="1">
    <citation type="journal article" date="2019" name="Nat. Ecol. Evol.">
        <title>Megaphylogeny resolves global patterns of mushroom evolution.</title>
        <authorList>
            <person name="Varga T."/>
            <person name="Krizsan K."/>
            <person name="Foldi C."/>
            <person name="Dima B."/>
            <person name="Sanchez-Garcia M."/>
            <person name="Sanchez-Ramirez S."/>
            <person name="Szollosi G.J."/>
            <person name="Szarkandi J.G."/>
            <person name="Papp V."/>
            <person name="Albert L."/>
            <person name="Andreopoulos W."/>
            <person name="Angelini C."/>
            <person name="Antonin V."/>
            <person name="Barry K.W."/>
            <person name="Bougher N.L."/>
            <person name="Buchanan P."/>
            <person name="Buyck B."/>
            <person name="Bense V."/>
            <person name="Catcheside P."/>
            <person name="Chovatia M."/>
            <person name="Cooper J."/>
            <person name="Damon W."/>
            <person name="Desjardin D."/>
            <person name="Finy P."/>
            <person name="Geml J."/>
            <person name="Haridas S."/>
            <person name="Hughes K."/>
            <person name="Justo A."/>
            <person name="Karasinski D."/>
            <person name="Kautmanova I."/>
            <person name="Kiss B."/>
            <person name="Kocsube S."/>
            <person name="Kotiranta H."/>
            <person name="LaButti K.M."/>
            <person name="Lechner B.E."/>
            <person name="Liimatainen K."/>
            <person name="Lipzen A."/>
            <person name="Lukacs Z."/>
            <person name="Mihaltcheva S."/>
            <person name="Morgado L.N."/>
            <person name="Niskanen T."/>
            <person name="Noordeloos M.E."/>
            <person name="Ohm R.A."/>
            <person name="Ortiz-Santana B."/>
            <person name="Ovrebo C."/>
            <person name="Racz N."/>
            <person name="Riley R."/>
            <person name="Savchenko A."/>
            <person name="Shiryaev A."/>
            <person name="Soop K."/>
            <person name="Spirin V."/>
            <person name="Szebenyi C."/>
            <person name="Tomsovsky M."/>
            <person name="Tulloss R.E."/>
            <person name="Uehling J."/>
            <person name="Grigoriev I.V."/>
            <person name="Vagvolgyi C."/>
            <person name="Papp T."/>
            <person name="Martin F.M."/>
            <person name="Miettinen O."/>
            <person name="Hibbett D.S."/>
            <person name="Nagy L.G."/>
        </authorList>
    </citation>
    <scope>NUCLEOTIDE SEQUENCE [LARGE SCALE GENOMIC DNA]</scope>
    <source>
        <strain evidence="2 3">CBS 121175</strain>
    </source>
</reference>
<protein>
    <submittedName>
        <fullName evidence="2">Uncharacterized protein</fullName>
    </submittedName>
</protein>
<sequence>MTDPDDRLEMQFVGPTYAEVDFSVVTGGNQDRYNDQTTIVVDDNYLSEIFYFGPWAQKTIGFDASPSMVQHLPFRSVVRIELQQWGADSGSSSQPRTSKMYPQHLSDNTQNLLLVEFTGLDPGEHTLTANLTSIDNQEFIFDHVTYTPAFPNLSAKPSFDVSLLDPALDNRDRQPAAPVGAIVGGVLAGLALVLAVLAFGFWIWKGRGRVSRRAGELNNNTDRGQYRTLNREIDRSPSPPPYVAGDLPETRTADQEYVHLENTEVLSGAGLYRRGAQQPESFSREVVFDVEENVGTTAFGIGPKVGPGSFSQTILSEETIIERWPHYRRSQNSQPFYANG</sequence>
<evidence type="ECO:0000256" key="1">
    <source>
        <dbReference type="SAM" id="Phobius"/>
    </source>
</evidence>
<keyword evidence="3" id="KW-1185">Reference proteome</keyword>
<accession>A0A5C3L7W4</accession>
<dbReference type="EMBL" id="ML210151">
    <property type="protein sequence ID" value="TFK29119.1"/>
    <property type="molecule type" value="Genomic_DNA"/>
</dbReference>
<dbReference type="Proteomes" id="UP000307440">
    <property type="component" value="Unassembled WGS sequence"/>
</dbReference>
<name>A0A5C3L7W4_COPMA</name>
<gene>
    <name evidence="2" type="ORF">FA15DRAFT_691335</name>
</gene>
<evidence type="ECO:0000313" key="2">
    <source>
        <dbReference type="EMBL" id="TFK29119.1"/>
    </source>
</evidence>
<keyword evidence="1" id="KW-0812">Transmembrane</keyword>